<proteinExistence type="predicted"/>
<keyword evidence="2" id="KW-1185">Reference proteome</keyword>
<dbReference type="RefSeq" id="WP_212995876.1">
    <property type="nucleotide sequence ID" value="NZ_BAAATW010000002.1"/>
</dbReference>
<reference evidence="1" key="1">
    <citation type="submission" date="2021-03" db="EMBL/GenBank/DDBJ databases">
        <title>Whole genome shotgun sequence of Actinoplanes consettensis NBRC 14913.</title>
        <authorList>
            <person name="Komaki H."/>
            <person name="Tamura T."/>
        </authorList>
    </citation>
    <scope>NUCLEOTIDE SEQUENCE</scope>
    <source>
        <strain evidence="1">NBRC 14913</strain>
    </source>
</reference>
<dbReference type="Pfam" id="PF20062">
    <property type="entry name" value="DUF6461"/>
    <property type="match status" value="1"/>
</dbReference>
<dbReference type="AlphaFoldDB" id="A0A919SBM9"/>
<dbReference type="InterPro" id="IPR045592">
    <property type="entry name" value="DUF6461"/>
</dbReference>
<dbReference type="Proteomes" id="UP000680865">
    <property type="component" value="Unassembled WGS sequence"/>
</dbReference>
<evidence type="ECO:0000313" key="1">
    <source>
        <dbReference type="EMBL" id="GIM68031.1"/>
    </source>
</evidence>
<accession>A0A919SBM9</accession>
<gene>
    <name evidence="1" type="ORF">Aco04nite_08930</name>
</gene>
<dbReference type="EMBL" id="BOQP01000004">
    <property type="protein sequence ID" value="GIM68031.1"/>
    <property type="molecule type" value="Genomic_DNA"/>
</dbReference>
<organism evidence="1 2">
    <name type="scientific">Winogradskya consettensis</name>
    <dbReference type="NCBI Taxonomy" id="113560"/>
    <lineage>
        <taxon>Bacteria</taxon>
        <taxon>Bacillati</taxon>
        <taxon>Actinomycetota</taxon>
        <taxon>Actinomycetes</taxon>
        <taxon>Micromonosporales</taxon>
        <taxon>Micromonosporaceae</taxon>
        <taxon>Winogradskya</taxon>
    </lineage>
</organism>
<comment type="caution">
    <text evidence="1">The sequence shown here is derived from an EMBL/GenBank/DDBJ whole genome shotgun (WGS) entry which is preliminary data.</text>
</comment>
<protein>
    <submittedName>
        <fullName evidence="1">Uncharacterized protein</fullName>
    </submittedName>
</protein>
<sequence length="171" mass="18481">MLQSFRTDTYNPDWVGRAGLDLGLGYCISFARGLSPDEALTRIGLPGVYWRNWTELRGRALHQQGRLPVGVFPIGDFAVLVEEDGYLGTLSAWNVPLSAGTVAIVVRQDPCAGTQSLTILENGERKARLVGDENSESGRADLLRLACEFLDLRPGVDDVTGPVIGMPVAVP</sequence>
<evidence type="ECO:0000313" key="2">
    <source>
        <dbReference type="Proteomes" id="UP000680865"/>
    </source>
</evidence>
<name>A0A919SBM9_9ACTN</name>